<dbReference type="Pfam" id="PF14604">
    <property type="entry name" value="SH3_9"/>
    <property type="match status" value="1"/>
</dbReference>
<evidence type="ECO:0000256" key="4">
    <source>
        <dbReference type="ARBA" id="ARBA00022949"/>
    </source>
</evidence>
<dbReference type="SMART" id="SM00326">
    <property type="entry name" value="SH3"/>
    <property type="match status" value="3"/>
</dbReference>
<dbReference type="InterPro" id="IPR001452">
    <property type="entry name" value="SH3_domain"/>
</dbReference>
<dbReference type="SMART" id="SM00459">
    <property type="entry name" value="Sorb"/>
    <property type="match status" value="1"/>
</dbReference>
<dbReference type="PRINTS" id="PR00452">
    <property type="entry name" value="SH3DOMAIN"/>
</dbReference>
<evidence type="ECO:0000256" key="6">
    <source>
        <dbReference type="SAM" id="MobiDB-lite"/>
    </source>
</evidence>
<evidence type="ECO:0000259" key="7">
    <source>
        <dbReference type="PROSITE" id="PS50002"/>
    </source>
</evidence>
<reference evidence="9" key="2">
    <citation type="submission" date="2020-05" db="UniProtKB">
        <authorList>
            <consortium name="Ensembl"/>
        </authorList>
    </citation>
    <scope>IDENTIFICATION</scope>
</reference>
<feature type="region of interest" description="Disordered" evidence="6">
    <location>
        <begin position="355"/>
        <end position="457"/>
    </location>
</feature>
<dbReference type="FunFam" id="2.30.30.40:FF:000004">
    <property type="entry name" value="Sorbin and SH3 domain-containing protein 1 isoform 2"/>
    <property type="match status" value="1"/>
</dbReference>
<feature type="region of interest" description="Disordered" evidence="6">
    <location>
        <begin position="582"/>
        <end position="601"/>
    </location>
</feature>
<keyword evidence="4" id="KW-0965">Cell junction</keyword>
<dbReference type="SUPFAM" id="SSF50044">
    <property type="entry name" value="SH3-domain"/>
    <property type="match status" value="3"/>
</dbReference>
<dbReference type="FunFam" id="2.30.30.40:FF:000001">
    <property type="entry name" value="Sorbin and SH3 domain-containing protein 1 isoform 2"/>
    <property type="match status" value="1"/>
</dbReference>
<feature type="compositionally biased region" description="Polar residues" evidence="6">
    <location>
        <begin position="42"/>
        <end position="58"/>
    </location>
</feature>
<keyword evidence="2 5" id="KW-0728">SH3 domain</keyword>
<feature type="compositionally biased region" description="Polar residues" evidence="6">
    <location>
        <begin position="180"/>
        <end position="197"/>
    </location>
</feature>
<feature type="region of interest" description="Disordered" evidence="6">
    <location>
        <begin position="774"/>
        <end position="834"/>
    </location>
</feature>
<protein>
    <submittedName>
        <fullName evidence="9">Sorbin and SH3 domain-containing 1</fullName>
    </submittedName>
</protein>
<gene>
    <name evidence="9" type="primary">sorbs1</name>
</gene>
<feature type="compositionally biased region" description="Polar residues" evidence="6">
    <location>
        <begin position="82"/>
        <end position="92"/>
    </location>
</feature>
<reference evidence="9" key="1">
    <citation type="journal article" date="2010" name="Science">
        <title>The genome of the Western clawed frog Xenopus tropicalis.</title>
        <authorList>
            <person name="Hellsten U."/>
            <person name="Harland R.M."/>
            <person name="Gilchrist M.J."/>
            <person name="Hendrix D."/>
            <person name="Jurka J."/>
            <person name="Kapitonov V."/>
            <person name="Ovcharenko I."/>
            <person name="Putnam N.H."/>
            <person name="Shu S."/>
            <person name="Taher L."/>
            <person name="Blitz I.L."/>
            <person name="Blumberg B."/>
            <person name="Dichmann D.S."/>
            <person name="Dubchak I."/>
            <person name="Amaya E."/>
            <person name="Detter J.C."/>
            <person name="Fletcher R."/>
            <person name="Gerhard D.S."/>
            <person name="Goodstein D."/>
            <person name="Graves T."/>
            <person name="Grigoriev I.V."/>
            <person name="Grimwood J."/>
            <person name="Kawashima T."/>
            <person name="Lindquist E."/>
            <person name="Lucas S.M."/>
            <person name="Mead P.E."/>
            <person name="Mitros T."/>
            <person name="Ogino H."/>
            <person name="Ohta Y."/>
            <person name="Poliakov A.V."/>
            <person name="Pollet N."/>
            <person name="Robert J."/>
            <person name="Salamov A."/>
            <person name="Sater A.K."/>
            <person name="Schmutz J."/>
            <person name="Terry A."/>
            <person name="Vize P.D."/>
            <person name="Warren W.C."/>
            <person name="Wells D."/>
            <person name="Wills A."/>
            <person name="Wilson R.K."/>
            <person name="Zimmerman L.B."/>
            <person name="Zorn A.M."/>
            <person name="Grainger R."/>
            <person name="Grammer T."/>
            <person name="Khokha M.K."/>
            <person name="Richardson P.M."/>
            <person name="Rokhsar D.S."/>
        </authorList>
    </citation>
    <scope>NUCLEOTIDE SEQUENCE [LARGE SCALE GENOMIC DNA]</scope>
    <source>
        <strain evidence="9">Nigerian</strain>
    </source>
</reference>
<dbReference type="Ensembl" id="ENSXETT00000096272">
    <property type="protein sequence ID" value="ENSXETP00000096286"/>
    <property type="gene ID" value="ENSXETG00000008821"/>
</dbReference>
<feature type="region of interest" description="Disordered" evidence="6">
    <location>
        <begin position="1"/>
        <end position="95"/>
    </location>
</feature>
<evidence type="ECO:0000256" key="5">
    <source>
        <dbReference type="PROSITE-ProRule" id="PRU00192"/>
    </source>
</evidence>
<evidence type="ECO:0000256" key="1">
    <source>
        <dbReference type="ARBA" id="ARBA00004282"/>
    </source>
</evidence>
<dbReference type="InterPro" id="IPR036028">
    <property type="entry name" value="SH3-like_dom_sf"/>
</dbReference>
<dbReference type="PROSITE" id="PS50002">
    <property type="entry name" value="SH3"/>
    <property type="match status" value="3"/>
</dbReference>
<feature type="region of interest" description="Disordered" evidence="6">
    <location>
        <begin position="134"/>
        <end position="161"/>
    </location>
</feature>
<feature type="domain" description="SH3" evidence="7">
    <location>
        <begin position="902"/>
        <end position="963"/>
    </location>
</feature>
<dbReference type="CDD" id="cd11922">
    <property type="entry name" value="SH3_Sorbs1_2"/>
    <property type="match status" value="1"/>
</dbReference>
<feature type="region of interest" description="Disordered" evidence="6">
    <location>
        <begin position="304"/>
        <end position="326"/>
    </location>
</feature>
<evidence type="ECO:0000256" key="2">
    <source>
        <dbReference type="ARBA" id="ARBA00022443"/>
    </source>
</evidence>
<organism evidence="9">
    <name type="scientific">Xenopus tropicalis</name>
    <name type="common">Western clawed frog</name>
    <name type="synonym">Silurana tropicalis</name>
    <dbReference type="NCBI Taxonomy" id="8364"/>
    <lineage>
        <taxon>Eukaryota</taxon>
        <taxon>Metazoa</taxon>
        <taxon>Chordata</taxon>
        <taxon>Craniata</taxon>
        <taxon>Vertebrata</taxon>
        <taxon>Euteleostomi</taxon>
        <taxon>Amphibia</taxon>
        <taxon>Batrachia</taxon>
        <taxon>Anura</taxon>
        <taxon>Pipoidea</taxon>
        <taxon>Pipidae</taxon>
        <taxon>Xenopodinae</taxon>
        <taxon>Xenopus</taxon>
        <taxon>Silurana</taxon>
    </lineage>
</organism>
<feature type="compositionally biased region" description="Basic and acidic residues" evidence="6">
    <location>
        <begin position="412"/>
        <end position="439"/>
    </location>
</feature>
<dbReference type="GeneTree" id="ENSGT00940000158658"/>
<evidence type="ECO:0000259" key="8">
    <source>
        <dbReference type="PROSITE" id="PS50831"/>
    </source>
</evidence>
<accession>A0A6I8SNA0</accession>
<dbReference type="InterPro" id="IPR003127">
    <property type="entry name" value="SoHo_dom"/>
</dbReference>
<name>A0A6I8SNA0_XENTR</name>
<dbReference type="Pfam" id="PF00018">
    <property type="entry name" value="SH3_1"/>
    <property type="match status" value="2"/>
</dbReference>
<dbReference type="AlphaFoldDB" id="A0A6I8SNA0"/>
<dbReference type="Xenbase" id="XB-GENE-6051038">
    <property type="gene designation" value="sorbs1"/>
</dbReference>
<dbReference type="Pfam" id="PF02208">
    <property type="entry name" value="Sorb"/>
    <property type="match status" value="1"/>
</dbReference>
<feature type="compositionally biased region" description="Polar residues" evidence="6">
    <location>
        <begin position="809"/>
        <end position="818"/>
    </location>
</feature>
<feature type="compositionally biased region" description="Basic and acidic residues" evidence="6">
    <location>
        <begin position="791"/>
        <end position="801"/>
    </location>
</feature>
<dbReference type="InterPro" id="IPR035610">
    <property type="entry name" value="SORBS1_SH3_1"/>
</dbReference>
<dbReference type="Gene3D" id="2.30.30.40">
    <property type="entry name" value="SH3 Domains"/>
    <property type="match status" value="3"/>
</dbReference>
<comment type="subcellular location">
    <subcellularLocation>
        <location evidence="1">Cell junction</location>
    </subcellularLocation>
</comment>
<evidence type="ECO:0000256" key="3">
    <source>
        <dbReference type="ARBA" id="ARBA00022737"/>
    </source>
</evidence>
<dbReference type="InterPro" id="IPR050384">
    <property type="entry name" value="Endophilin_SH3RF"/>
</dbReference>
<dbReference type="PANTHER" id="PTHR14167">
    <property type="entry name" value="SH3 DOMAIN-CONTAINING"/>
    <property type="match status" value="1"/>
</dbReference>
<feature type="domain" description="SH3" evidence="7">
    <location>
        <begin position="699"/>
        <end position="760"/>
    </location>
</feature>
<feature type="compositionally biased region" description="Low complexity" evidence="6">
    <location>
        <begin position="1"/>
        <end position="17"/>
    </location>
</feature>
<feature type="region of interest" description="Disordered" evidence="6">
    <location>
        <begin position="174"/>
        <end position="204"/>
    </location>
</feature>
<proteinExistence type="predicted"/>
<feature type="compositionally biased region" description="Polar residues" evidence="6">
    <location>
        <begin position="776"/>
        <end position="788"/>
    </location>
</feature>
<keyword evidence="3" id="KW-0677">Repeat</keyword>
<feature type="domain" description="SoHo" evidence="8">
    <location>
        <begin position="314"/>
        <end position="372"/>
    </location>
</feature>
<dbReference type="CDD" id="cd11919">
    <property type="entry name" value="SH3_Sorbs1_1"/>
    <property type="match status" value="1"/>
</dbReference>
<evidence type="ECO:0000313" key="9">
    <source>
        <dbReference type="Ensembl" id="ENSXETP00000096286"/>
    </source>
</evidence>
<feature type="domain" description="SH3" evidence="7">
    <location>
        <begin position="625"/>
        <end position="684"/>
    </location>
</feature>
<dbReference type="PANTHER" id="PTHR14167:SF64">
    <property type="entry name" value="SORBIN AND SH3 DOMAIN-CONTAINING PROTEIN 1"/>
    <property type="match status" value="1"/>
</dbReference>
<dbReference type="PROSITE" id="PS50831">
    <property type="entry name" value="SOHO"/>
    <property type="match status" value="1"/>
</dbReference>
<dbReference type="InterPro" id="IPR035611">
    <property type="entry name" value="SORBS1_SH3_2"/>
</dbReference>
<dbReference type="Bgee" id="ENSXETG00000008821">
    <property type="expression patterns" value="Expressed in heart and 17 other cell types or tissues"/>
</dbReference>
<dbReference type="GO" id="GO:0070161">
    <property type="term" value="C:anchoring junction"/>
    <property type="evidence" value="ECO:0007669"/>
    <property type="project" value="UniProtKB-SubCell"/>
</dbReference>
<sequence length="963" mass="108542">MSSENEVSISNNVVNGVTPRCNMPEKDVNPGKLCAGKGAVTLRTSPVQLESQKNTTTLDIELSPYDVPAEDVTDDDRPPSVAESNGDSQHSSLAAKGFRSVRPNLTFDNKSQDGTSVTAQPEVIIVPLIQVKAEREQEGTSSTPPPPLVPAGKLSASPEPDTSQLAFPTLDDFIPPHLQRGSNHNPSSPTISIQNNQPPLSPPPLLHPPVTEDLRRVSEPEISGVISPTEPVTDEAITASITNDKLSSFAPITKPSVYPSTTIVNPTIVLLQHNRDPVVTRSADEKLESLTAQNKQCQDNTQRLKPAMDYTRRDARSPQFPEDSVDEVGIPLRNTERSKDWYKTMFKQIHRLNKDDESDSYPSYGRHSYLEDAKPQAGVPRSKSEMDNIDIDQNMRRSVTLPLPARSSSLKPSHERNDWDPPDKKVDTRKYRAEPRSIHEYQPGKSSALANEKMTRDKSPEEIDLKNEPWYKFFSELEFGKPPPKKIWDYTPGDCSILKIEDRKTELERDLYQYETELDADLERMDKCFKAPDKRNATVSRPEEIPSYRGTEGALVDPTLSENEKQIYKNVLEGGDIPFHGLSGLNRRPSSSASNKVDSESPRHFAPVEYMDVPEERLRKRYDSKEMKQARAKYDFKAQSGKELPLQKGDLVFIYRQVDENWFEGEHHGRVGIFPISYIEVIPETEKAQPRKASPLQVLEYGDAVAKFNFNGDTAVEMSFKKGERITLIRRVDENWYEGRVSGTSRQGIFPVTYVEVIKRPRLKNSVDYMDLPVSYSPNRSTSASPQPCRSDGEQTGRESKSPVMITGSPVNTLNSDSVVRPHHTLSTGPELTESEKSYVEAVCNEIISIAEKSVRYCSTISHPFDYRHQVSSYDNKQCLIISQQPQAQQRRDSLERSQTPQDAYTYQALYSYAPQNEDELELREGDIVDVMEKCDDGWFVGTSRRTKLFGTFPGNYVKLVFY</sequence>